<keyword evidence="3 6" id="KW-0812">Transmembrane</keyword>
<dbReference type="AlphaFoldDB" id="A0A1H2HY98"/>
<proteinExistence type="predicted"/>
<sequence length="149" mass="16839">MKDVEYAGFWVRVGAALIDTVLMMIIIAPALALIYGKDYWAGDSFFLGFWDLMFNYILPAVAVILFWVYKAATPGKMALRLKIVDAKTGEPVPTARLIGRYLGYYVSIIPLLLGIFWVGFDKRKQGWHDKLAGTVVIRDTKKEPVQFDS</sequence>
<comment type="subcellular location">
    <subcellularLocation>
        <location evidence="1">Cell membrane</location>
        <topology evidence="1">Multi-pass membrane protein</topology>
    </subcellularLocation>
</comment>
<evidence type="ECO:0000256" key="4">
    <source>
        <dbReference type="ARBA" id="ARBA00022989"/>
    </source>
</evidence>
<dbReference type="STRING" id="1434072.SAMN05216210_3411"/>
<dbReference type="GO" id="GO:0005886">
    <property type="term" value="C:plasma membrane"/>
    <property type="evidence" value="ECO:0007669"/>
    <property type="project" value="UniProtKB-SubCell"/>
</dbReference>
<evidence type="ECO:0000259" key="7">
    <source>
        <dbReference type="Pfam" id="PF06271"/>
    </source>
</evidence>
<dbReference type="EMBL" id="LT629787">
    <property type="protein sequence ID" value="SDU36892.1"/>
    <property type="molecule type" value="Genomic_DNA"/>
</dbReference>
<organism evidence="8 9">
    <name type="scientific">Halopseudomonas salegens</name>
    <dbReference type="NCBI Taxonomy" id="1434072"/>
    <lineage>
        <taxon>Bacteria</taxon>
        <taxon>Pseudomonadati</taxon>
        <taxon>Pseudomonadota</taxon>
        <taxon>Gammaproteobacteria</taxon>
        <taxon>Pseudomonadales</taxon>
        <taxon>Pseudomonadaceae</taxon>
        <taxon>Halopseudomonas</taxon>
    </lineage>
</organism>
<feature type="transmembrane region" description="Helical" evidence="6">
    <location>
        <begin position="101"/>
        <end position="120"/>
    </location>
</feature>
<reference evidence="9" key="1">
    <citation type="submission" date="2016-10" db="EMBL/GenBank/DDBJ databases">
        <authorList>
            <person name="Varghese N."/>
            <person name="Submissions S."/>
        </authorList>
    </citation>
    <scope>NUCLEOTIDE SEQUENCE [LARGE SCALE GENOMIC DNA]</scope>
    <source>
        <strain evidence="9">CECT 8338</strain>
    </source>
</reference>
<keyword evidence="5 6" id="KW-0472">Membrane</keyword>
<dbReference type="InterPro" id="IPR051791">
    <property type="entry name" value="Pra-immunoreactive"/>
</dbReference>
<evidence type="ECO:0000256" key="3">
    <source>
        <dbReference type="ARBA" id="ARBA00022692"/>
    </source>
</evidence>
<evidence type="ECO:0000313" key="9">
    <source>
        <dbReference type="Proteomes" id="UP000243924"/>
    </source>
</evidence>
<dbReference type="OrthoDB" id="9793824at2"/>
<feature type="transmembrane region" description="Helical" evidence="6">
    <location>
        <begin position="47"/>
        <end position="69"/>
    </location>
</feature>
<evidence type="ECO:0000313" key="8">
    <source>
        <dbReference type="EMBL" id="SDU36892.1"/>
    </source>
</evidence>
<name>A0A1H2HY98_9GAMM</name>
<evidence type="ECO:0000256" key="5">
    <source>
        <dbReference type="ARBA" id="ARBA00023136"/>
    </source>
</evidence>
<dbReference type="Pfam" id="PF06271">
    <property type="entry name" value="RDD"/>
    <property type="match status" value="1"/>
</dbReference>
<accession>A0A1H2HY98</accession>
<dbReference type="PANTHER" id="PTHR36115:SF4">
    <property type="entry name" value="MEMBRANE PROTEIN"/>
    <property type="match status" value="1"/>
</dbReference>
<dbReference type="PANTHER" id="PTHR36115">
    <property type="entry name" value="PROLINE-RICH ANTIGEN HOMOLOG-RELATED"/>
    <property type="match status" value="1"/>
</dbReference>
<dbReference type="InterPro" id="IPR010432">
    <property type="entry name" value="RDD"/>
</dbReference>
<gene>
    <name evidence="8" type="ORF">SAMN05216210_3411</name>
</gene>
<dbReference type="RefSeq" id="WP_092389238.1">
    <property type="nucleotide sequence ID" value="NZ_LT629787.1"/>
</dbReference>
<feature type="domain" description="RDD" evidence="7">
    <location>
        <begin position="6"/>
        <end position="133"/>
    </location>
</feature>
<protein>
    <submittedName>
        <fullName evidence="8">Uncharacterized membrane protein YckC, RDD family</fullName>
    </submittedName>
</protein>
<keyword evidence="4 6" id="KW-1133">Transmembrane helix</keyword>
<feature type="transmembrane region" description="Helical" evidence="6">
    <location>
        <begin position="12"/>
        <end position="35"/>
    </location>
</feature>
<evidence type="ECO:0000256" key="2">
    <source>
        <dbReference type="ARBA" id="ARBA00022475"/>
    </source>
</evidence>
<keyword evidence="9" id="KW-1185">Reference proteome</keyword>
<keyword evidence="2" id="KW-1003">Cell membrane</keyword>
<dbReference type="Proteomes" id="UP000243924">
    <property type="component" value="Chromosome I"/>
</dbReference>
<evidence type="ECO:0000256" key="1">
    <source>
        <dbReference type="ARBA" id="ARBA00004651"/>
    </source>
</evidence>
<evidence type="ECO:0000256" key="6">
    <source>
        <dbReference type="SAM" id="Phobius"/>
    </source>
</evidence>